<keyword evidence="2" id="KW-0472">Membrane</keyword>
<feature type="transmembrane region" description="Helical" evidence="2">
    <location>
        <begin position="286"/>
        <end position="307"/>
    </location>
</feature>
<evidence type="ECO:0000313" key="3">
    <source>
        <dbReference type="EnsemblMetazoa" id="ACOM029919-PA.1"/>
    </source>
</evidence>
<organism evidence="3">
    <name type="scientific">Anopheles coluzzii</name>
    <name type="common">African malaria mosquito</name>
    <dbReference type="NCBI Taxonomy" id="1518534"/>
    <lineage>
        <taxon>Eukaryota</taxon>
        <taxon>Metazoa</taxon>
        <taxon>Ecdysozoa</taxon>
        <taxon>Arthropoda</taxon>
        <taxon>Hexapoda</taxon>
        <taxon>Insecta</taxon>
        <taxon>Pterygota</taxon>
        <taxon>Neoptera</taxon>
        <taxon>Endopterygota</taxon>
        <taxon>Diptera</taxon>
        <taxon>Nematocera</taxon>
        <taxon>Culicoidea</taxon>
        <taxon>Culicidae</taxon>
        <taxon>Anophelinae</taxon>
        <taxon>Anopheles</taxon>
    </lineage>
</organism>
<keyword evidence="2" id="KW-1133">Transmembrane helix</keyword>
<evidence type="ECO:0000256" key="1">
    <source>
        <dbReference type="SAM" id="MobiDB-lite"/>
    </source>
</evidence>
<name>A0A8W7PE50_ANOCL</name>
<feature type="compositionally biased region" description="Low complexity" evidence="1">
    <location>
        <begin position="131"/>
        <end position="163"/>
    </location>
</feature>
<feature type="region of interest" description="Disordered" evidence="1">
    <location>
        <begin position="131"/>
        <end position="168"/>
    </location>
</feature>
<protein>
    <submittedName>
        <fullName evidence="3">Uncharacterized protein</fullName>
    </submittedName>
</protein>
<dbReference type="Proteomes" id="UP000075882">
    <property type="component" value="Unassembled WGS sequence"/>
</dbReference>
<evidence type="ECO:0000256" key="2">
    <source>
        <dbReference type="SAM" id="Phobius"/>
    </source>
</evidence>
<accession>A0A8W7PE50</accession>
<dbReference type="EnsemblMetazoa" id="ACOM029919-RA">
    <property type="protein sequence ID" value="ACOM029919-PA.1"/>
    <property type="gene ID" value="ACOM029919"/>
</dbReference>
<proteinExistence type="predicted"/>
<sequence>MATGLRLQIVLRVPVAVVDDYGVGCGQSCIICRLVAEPWYTITFISVQPSNSRCQFGIVESGAITRNGPRIPYSYTEFTNLAFGFEESSIGFPSGPSSTASGAALAPSEVLTLFSSPACSLPVPTTLLASPATPATEPSAAAAPASPPASATSVGARPSFRSEPPSERRSFLLPLGAGDIIPDSSSENRNITSSTYFLRCVLRADRRFELSASISGGGDGGGVLSKSSPSPSDSVTIMRLRRDLLFDPPPLDLLPPLRREEELPPPLGRLRFLLLLLLPPSEPGSLLFLLLFLLLLLVGVSGSGSAVAPSSAASFFSSSSLVGSVLLIFDTGISSKSVTSSIGTPLPLPSVASLVVVMAAAFDWSSPPSTSPPSWSSPSLTEASGALASSSFATSASPSALEDVAASPASFSVDSTASLVVATAAADSSFPSSVPTPPSTTISVLGAAALASFEFCAFINDAND</sequence>
<keyword evidence="2" id="KW-0812">Transmembrane</keyword>
<reference evidence="3" key="1">
    <citation type="submission" date="2022-08" db="UniProtKB">
        <authorList>
            <consortium name="EnsemblMetazoa"/>
        </authorList>
    </citation>
    <scope>IDENTIFICATION</scope>
</reference>
<dbReference type="AlphaFoldDB" id="A0A8W7PE50"/>